<evidence type="ECO:0000256" key="1">
    <source>
        <dbReference type="SAM" id="MobiDB-lite"/>
    </source>
</evidence>
<dbReference type="AlphaFoldDB" id="A0A0A9AMM8"/>
<feature type="region of interest" description="Disordered" evidence="1">
    <location>
        <begin position="1"/>
        <end position="21"/>
    </location>
</feature>
<dbReference type="EMBL" id="GBRH01247735">
    <property type="protein sequence ID" value="JAD50160.1"/>
    <property type="molecule type" value="Transcribed_RNA"/>
</dbReference>
<reference evidence="2" key="2">
    <citation type="journal article" date="2015" name="Data Brief">
        <title>Shoot transcriptome of the giant reed, Arundo donax.</title>
        <authorList>
            <person name="Barrero R.A."/>
            <person name="Guerrero F.D."/>
            <person name="Moolhuijzen P."/>
            <person name="Goolsby J.A."/>
            <person name="Tidwell J."/>
            <person name="Bellgard S.E."/>
            <person name="Bellgard M.I."/>
        </authorList>
    </citation>
    <scope>NUCLEOTIDE SEQUENCE</scope>
    <source>
        <tissue evidence="2">Shoot tissue taken approximately 20 cm above the soil surface</tissue>
    </source>
</reference>
<proteinExistence type="predicted"/>
<sequence>MGRNGRTVALASGPEGCCGHR</sequence>
<accession>A0A0A9AMM8</accession>
<organism evidence="2">
    <name type="scientific">Arundo donax</name>
    <name type="common">Giant reed</name>
    <name type="synonym">Donax arundinaceus</name>
    <dbReference type="NCBI Taxonomy" id="35708"/>
    <lineage>
        <taxon>Eukaryota</taxon>
        <taxon>Viridiplantae</taxon>
        <taxon>Streptophyta</taxon>
        <taxon>Embryophyta</taxon>
        <taxon>Tracheophyta</taxon>
        <taxon>Spermatophyta</taxon>
        <taxon>Magnoliopsida</taxon>
        <taxon>Liliopsida</taxon>
        <taxon>Poales</taxon>
        <taxon>Poaceae</taxon>
        <taxon>PACMAD clade</taxon>
        <taxon>Arundinoideae</taxon>
        <taxon>Arundineae</taxon>
        <taxon>Arundo</taxon>
    </lineage>
</organism>
<reference evidence="2" key="1">
    <citation type="submission" date="2014-09" db="EMBL/GenBank/DDBJ databases">
        <authorList>
            <person name="Magalhaes I.L.F."/>
            <person name="Oliveira U."/>
            <person name="Santos F.R."/>
            <person name="Vidigal T.H.D.A."/>
            <person name="Brescovit A.D."/>
            <person name="Santos A.J."/>
        </authorList>
    </citation>
    <scope>NUCLEOTIDE SEQUENCE</scope>
    <source>
        <tissue evidence="2">Shoot tissue taken approximately 20 cm above the soil surface</tissue>
    </source>
</reference>
<evidence type="ECO:0000313" key="2">
    <source>
        <dbReference type="EMBL" id="JAD50160.1"/>
    </source>
</evidence>
<protein>
    <submittedName>
        <fullName evidence="2">Uncharacterized protein</fullName>
    </submittedName>
</protein>
<name>A0A0A9AMM8_ARUDO</name>